<evidence type="ECO:0000259" key="2">
    <source>
        <dbReference type="PROSITE" id="PS50191"/>
    </source>
</evidence>
<proteinExistence type="predicted"/>
<dbReference type="SUPFAM" id="SSF52087">
    <property type="entry name" value="CRAL/TRIO domain"/>
    <property type="match status" value="1"/>
</dbReference>
<dbReference type="SMART" id="SM00516">
    <property type="entry name" value="SEC14"/>
    <property type="match status" value="1"/>
</dbReference>
<dbReference type="PROSITE" id="PS50191">
    <property type="entry name" value="CRAL_TRIO"/>
    <property type="match status" value="1"/>
</dbReference>
<dbReference type="Pfam" id="PF00650">
    <property type="entry name" value="CRAL_TRIO"/>
    <property type="match status" value="1"/>
</dbReference>
<dbReference type="Proteomes" id="UP000515908">
    <property type="component" value="Chromosome 08"/>
</dbReference>
<keyword evidence="4" id="KW-1185">Reference proteome</keyword>
<dbReference type="PANTHER" id="PTHR23324">
    <property type="entry name" value="SEC14 RELATED PROTEIN"/>
    <property type="match status" value="1"/>
</dbReference>
<dbReference type="InterPro" id="IPR036865">
    <property type="entry name" value="CRAL-TRIO_dom_sf"/>
</dbReference>
<gene>
    <name evidence="3" type="ORF">ADEAN_000481000</name>
</gene>
<evidence type="ECO:0000256" key="1">
    <source>
        <dbReference type="SAM" id="MobiDB-lite"/>
    </source>
</evidence>
<dbReference type="AlphaFoldDB" id="A0A7G2CGM1"/>
<evidence type="ECO:0000313" key="4">
    <source>
        <dbReference type="Proteomes" id="UP000515908"/>
    </source>
</evidence>
<dbReference type="InterPro" id="IPR051064">
    <property type="entry name" value="SEC14/CRAL-TRIO_domain"/>
</dbReference>
<sequence length="390" mass="43574">MSLRGYDQDDLQKKLNLHPPRQPARLDKITAGVDNTFSTGVHYWDRQGQPVLYLMIGRCDPTGLLDALKANASVGQTVKDVMWEFVIQVTRACEGIAEYQNKRIAEGTLNVENSDEGLIRSISVVVDLEGLSMKHLKKAILDLFQSCMVTLFSNYPDVVFRIVGVNCQGIVKFAYNLVKGSLDPGVRQKVSFHSSGKETTAALADLIEPKYIPTHYGGECTCEANCIASFDPANPKKHTEGTDSMDFEEKVKTEHVSLAAGEKFNKQFNVINGEDVLYDFAIESKKTADFSIYMIPTEAAAKVNLKKPSSKELKHYRVKHVTSARESDRYTATDVGVVLLLWENNGWFKEHKLQVCAFKEEKVVTREADAASNKTKEKEETKKGDNFSDS</sequence>
<organism evidence="3 4">
    <name type="scientific">Angomonas deanei</name>
    <dbReference type="NCBI Taxonomy" id="59799"/>
    <lineage>
        <taxon>Eukaryota</taxon>
        <taxon>Discoba</taxon>
        <taxon>Euglenozoa</taxon>
        <taxon>Kinetoplastea</taxon>
        <taxon>Metakinetoplastina</taxon>
        <taxon>Trypanosomatida</taxon>
        <taxon>Trypanosomatidae</taxon>
        <taxon>Strigomonadinae</taxon>
        <taxon>Angomonas</taxon>
    </lineage>
</organism>
<dbReference type="CDD" id="cd00170">
    <property type="entry name" value="SEC14"/>
    <property type="match status" value="1"/>
</dbReference>
<dbReference type="VEuPathDB" id="TriTrypDB:ADEAN_000481000"/>
<dbReference type="PANTHER" id="PTHR23324:SF83">
    <property type="entry name" value="SEC14-LIKE PROTEIN 2"/>
    <property type="match status" value="1"/>
</dbReference>
<dbReference type="InterPro" id="IPR001251">
    <property type="entry name" value="CRAL-TRIO_dom"/>
</dbReference>
<dbReference type="EMBL" id="LR877152">
    <property type="protein sequence ID" value="CAD2217332.1"/>
    <property type="molecule type" value="Genomic_DNA"/>
</dbReference>
<accession>A0A7G2CGM1</accession>
<dbReference type="Gene3D" id="3.40.525.10">
    <property type="entry name" value="CRAL-TRIO lipid binding domain"/>
    <property type="match status" value="1"/>
</dbReference>
<feature type="domain" description="CRAL-TRIO" evidence="2">
    <location>
        <begin position="29"/>
        <end position="224"/>
    </location>
</feature>
<feature type="region of interest" description="Disordered" evidence="1">
    <location>
        <begin position="364"/>
        <end position="390"/>
    </location>
</feature>
<dbReference type="OrthoDB" id="1434354at2759"/>
<reference evidence="3 4" key="1">
    <citation type="submission" date="2020-08" db="EMBL/GenBank/DDBJ databases">
        <authorList>
            <person name="Newling K."/>
            <person name="Davey J."/>
            <person name="Forrester S."/>
        </authorList>
    </citation>
    <scope>NUCLEOTIDE SEQUENCE [LARGE SCALE GENOMIC DNA]</scope>
    <source>
        <strain evidence="4">Crithidia deanei Carvalho (ATCC PRA-265)</strain>
    </source>
</reference>
<name>A0A7G2CGM1_9TRYP</name>
<protein>
    <submittedName>
        <fullName evidence="3">CRAL/TRIO domain containing protein, putative</fullName>
    </submittedName>
</protein>
<dbReference type="GO" id="GO:0005737">
    <property type="term" value="C:cytoplasm"/>
    <property type="evidence" value="ECO:0007669"/>
    <property type="project" value="TreeGrafter"/>
</dbReference>
<evidence type="ECO:0000313" key="3">
    <source>
        <dbReference type="EMBL" id="CAD2217332.1"/>
    </source>
</evidence>